<keyword evidence="1" id="KW-0812">Transmembrane</keyword>
<name>A0A5C1Y6Z1_9MICO</name>
<proteinExistence type="predicted"/>
<feature type="transmembrane region" description="Helical" evidence="1">
    <location>
        <begin position="62"/>
        <end position="81"/>
    </location>
</feature>
<feature type="domain" description="DUF2510" evidence="2">
    <location>
        <begin position="8"/>
        <end position="36"/>
    </location>
</feature>
<dbReference type="Proteomes" id="UP000322159">
    <property type="component" value="Chromosome"/>
</dbReference>
<evidence type="ECO:0000313" key="4">
    <source>
        <dbReference type="Proteomes" id="UP000322159"/>
    </source>
</evidence>
<dbReference type="OrthoDB" id="5244233at2"/>
<accession>A0A5C1Y6Z1</accession>
<keyword evidence="4" id="KW-1185">Reference proteome</keyword>
<evidence type="ECO:0000256" key="1">
    <source>
        <dbReference type="SAM" id="Phobius"/>
    </source>
</evidence>
<organism evidence="3 4">
    <name type="scientific">Protaetiibacter larvae</name>
    <dbReference type="NCBI Taxonomy" id="2592654"/>
    <lineage>
        <taxon>Bacteria</taxon>
        <taxon>Bacillati</taxon>
        <taxon>Actinomycetota</taxon>
        <taxon>Actinomycetes</taxon>
        <taxon>Micrococcales</taxon>
        <taxon>Microbacteriaceae</taxon>
        <taxon>Protaetiibacter</taxon>
    </lineage>
</organism>
<dbReference type="KEGG" id="lyk:FLP23_03785"/>
<sequence length="206" mass="22810">MTGAFEAAGWRDDPADPARQRWWDGFDWTEHTRLAPIVDNPAGRRPIGREPIVFARRDRTAVLGWIGWSPLWIGAAPYLLWLISANVQARPQAAGWIPVTFLLGWAALLLLAHRDRRELQALGWIGTPNPRWALLGSLPYLIARRRALHRDDGDAEGTDTSLFATTAVVLAIAGAALVLWMGPQLIGMAIEVVGDQFRQRTITPGP</sequence>
<evidence type="ECO:0000259" key="2">
    <source>
        <dbReference type="Pfam" id="PF10708"/>
    </source>
</evidence>
<gene>
    <name evidence="3" type="ORF">FLP23_03785</name>
</gene>
<keyword evidence="1" id="KW-1133">Transmembrane helix</keyword>
<evidence type="ECO:0000313" key="3">
    <source>
        <dbReference type="EMBL" id="QEO09208.1"/>
    </source>
</evidence>
<dbReference type="RefSeq" id="WP_149324638.1">
    <property type="nucleotide sequence ID" value="NZ_CP043504.1"/>
</dbReference>
<dbReference type="Pfam" id="PF10708">
    <property type="entry name" value="DUF2510"/>
    <property type="match status" value="1"/>
</dbReference>
<dbReference type="AlphaFoldDB" id="A0A5C1Y6Z1"/>
<protein>
    <submittedName>
        <fullName evidence="3">DUF2510 domain-containing protein</fullName>
    </submittedName>
</protein>
<dbReference type="InterPro" id="IPR018929">
    <property type="entry name" value="DUF2510"/>
</dbReference>
<feature type="transmembrane region" description="Helical" evidence="1">
    <location>
        <begin position="162"/>
        <end position="181"/>
    </location>
</feature>
<feature type="transmembrane region" description="Helical" evidence="1">
    <location>
        <begin position="93"/>
        <end position="112"/>
    </location>
</feature>
<keyword evidence="1" id="KW-0472">Membrane</keyword>
<dbReference type="EMBL" id="CP043504">
    <property type="protein sequence ID" value="QEO09208.1"/>
    <property type="molecule type" value="Genomic_DNA"/>
</dbReference>
<reference evidence="3 4" key="1">
    <citation type="submission" date="2019-09" db="EMBL/GenBank/DDBJ databases">
        <title>Genome sequencing of strain KACC 19322.</title>
        <authorList>
            <person name="Heo J."/>
            <person name="Kim S.-J."/>
            <person name="Kim J.-S."/>
            <person name="Hong S.-B."/>
            <person name="Kwon S.-W."/>
        </authorList>
    </citation>
    <scope>NUCLEOTIDE SEQUENCE [LARGE SCALE GENOMIC DNA]</scope>
    <source>
        <strain evidence="3 4">KACC 19322</strain>
    </source>
</reference>